<evidence type="ECO:0000313" key="10">
    <source>
        <dbReference type="EMBL" id="SIN80946.1"/>
    </source>
</evidence>
<evidence type="ECO:0000256" key="6">
    <source>
        <dbReference type="ARBA" id="ARBA00023237"/>
    </source>
</evidence>
<keyword evidence="8" id="KW-0732">Signal</keyword>
<gene>
    <name evidence="10" type="ORF">SAMN04488055_1499</name>
</gene>
<keyword evidence="5 7" id="KW-0472">Membrane</keyword>
<feature type="signal peptide" evidence="8">
    <location>
        <begin position="1"/>
        <end position="20"/>
    </location>
</feature>
<dbReference type="InterPro" id="IPR023997">
    <property type="entry name" value="TonB-dep_OMP_SusC/RagA_CS"/>
</dbReference>
<dbReference type="InterPro" id="IPR037066">
    <property type="entry name" value="Plug_dom_sf"/>
</dbReference>
<evidence type="ECO:0000256" key="3">
    <source>
        <dbReference type="ARBA" id="ARBA00022452"/>
    </source>
</evidence>
<reference evidence="11" key="1">
    <citation type="submission" date="2016-11" db="EMBL/GenBank/DDBJ databases">
        <authorList>
            <person name="Varghese N."/>
            <person name="Submissions S."/>
        </authorList>
    </citation>
    <scope>NUCLEOTIDE SEQUENCE [LARGE SCALE GENOMIC DNA]</scope>
    <source>
        <strain evidence="11">DSM 24787</strain>
    </source>
</reference>
<name>A0A1N6ED68_9BACT</name>
<sequence>MMRCLFSFLLLLGISHAVWAQQMSISGRVLAADDKSPLPGVTIRVQGSPTGTSTNTSGSFIISASRGQVLQFSYIGYITKRVTINADTEILVELETDAQNLKEFVTTAYGISKNARSLGSSVQKVDGEDVAQTQRENFLNGLAGRVAGATVTGTSGAPGSSAQLVLRGATSIGGNNSPLYVVDGVPYDNQSVNQEALIGASNPSGTAFANRNSDYGNRAMDLNPEDIESITILKGPEAAALYGSDGASGAVLITTRKGKAGRSTVSYDNNFRFDKVYRFPKTQRIYSRGLNGVADDNATINPFAFGLMSAYFGPKYADTTTFYDNFGNFFKTGFQQRHSLNFDGGNEKFTFRLSTSWLDQKGTVPNSAFQRGTIRLTGTAKISEKLSMTGTFTYVNSTTDKTSKGAGSYFLTLLTFPADEDARIYQNPDGTRKTLRGGSYTSEFDNPFWDVNKNTAQDKTARVNGSIVANLDLTNWLTLNGTLGVENYTTTGYFLTHPQSRYGFATNGFLSQMDVVANNISGIVRATARKTWGKFGNILTVGTAMEDNNTKTNSFKGERFYEQNFISINNTDPLSRDIRYTDNTARKFRLFGNYEVSYNDILYLSLAGSREGHSYFMSRVVDKNPFFNYGSASLSFVFSDLQPLKELSWLSYGKARLSYATTGKAPFAPYVIDNSMTPQITTGGGFAYGVNGNNFGLEPELTKNLEVGGEFKFMKNRIGVDVAYYILRSSKQILRARSSYGTGFVLKFLNGGEVENKGLEIQLTGSPVRSKDLQWDVLVNFDLNRGKILSMPADLPSYYDSDTWVFGNLRSQSYTGVNTGNLSGYTLRRNSKGQLLINPTTGLPLSNGDFSVVGDRTPDFKVGLVNDITYKQFKLSFNLDFRKGGDVFNGNEYYLYLAGLSERTLDRERTLVIRGVLQDGLEETSKPTPNAVAITPYFRSDYWATTVATEADFIESVDWMRLRDITLQYVLPAAFLKRQHFVKSASVYVTGTDVFMITNYTGADPNVSTNTAASRGYGGAGIDFGSLANPRGINFGLKASF</sequence>
<dbReference type="Gene3D" id="2.60.40.1120">
    <property type="entry name" value="Carboxypeptidase-like, regulatory domain"/>
    <property type="match status" value="1"/>
</dbReference>
<dbReference type="Gene3D" id="2.40.170.20">
    <property type="entry name" value="TonB-dependent receptor, beta-barrel domain"/>
    <property type="match status" value="1"/>
</dbReference>
<evidence type="ECO:0000259" key="9">
    <source>
        <dbReference type="Pfam" id="PF07715"/>
    </source>
</evidence>
<dbReference type="Gene3D" id="2.170.130.10">
    <property type="entry name" value="TonB-dependent receptor, plug domain"/>
    <property type="match status" value="1"/>
</dbReference>
<keyword evidence="3 7" id="KW-1134">Transmembrane beta strand</keyword>
<dbReference type="Pfam" id="PF07715">
    <property type="entry name" value="Plug"/>
    <property type="match status" value="1"/>
</dbReference>
<proteinExistence type="inferred from homology"/>
<keyword evidence="11" id="KW-1185">Reference proteome</keyword>
<dbReference type="PROSITE" id="PS52016">
    <property type="entry name" value="TONB_DEPENDENT_REC_3"/>
    <property type="match status" value="1"/>
</dbReference>
<keyword evidence="6 7" id="KW-0998">Cell outer membrane</keyword>
<protein>
    <submittedName>
        <fullName evidence="10">TonB-linked outer membrane protein, SusC/RagA family</fullName>
    </submittedName>
</protein>
<dbReference type="InterPro" id="IPR036942">
    <property type="entry name" value="Beta-barrel_TonB_sf"/>
</dbReference>
<dbReference type="InterPro" id="IPR023996">
    <property type="entry name" value="TonB-dep_OMP_SusC/RagA"/>
</dbReference>
<dbReference type="InterPro" id="IPR039426">
    <property type="entry name" value="TonB-dep_rcpt-like"/>
</dbReference>
<evidence type="ECO:0000256" key="1">
    <source>
        <dbReference type="ARBA" id="ARBA00004571"/>
    </source>
</evidence>
<dbReference type="Proteomes" id="UP000185003">
    <property type="component" value="Unassembled WGS sequence"/>
</dbReference>
<comment type="subcellular location">
    <subcellularLocation>
        <location evidence="1 7">Cell outer membrane</location>
        <topology evidence="1 7">Multi-pass membrane protein</topology>
    </subcellularLocation>
</comment>
<feature type="domain" description="TonB-dependent receptor plug" evidence="9">
    <location>
        <begin position="116"/>
        <end position="250"/>
    </location>
</feature>
<dbReference type="STRING" id="536979.SAMN04488055_1499"/>
<dbReference type="GO" id="GO:0009279">
    <property type="term" value="C:cell outer membrane"/>
    <property type="evidence" value="ECO:0007669"/>
    <property type="project" value="UniProtKB-SubCell"/>
</dbReference>
<dbReference type="SUPFAM" id="SSF56935">
    <property type="entry name" value="Porins"/>
    <property type="match status" value="1"/>
</dbReference>
<dbReference type="SUPFAM" id="SSF49464">
    <property type="entry name" value="Carboxypeptidase regulatory domain-like"/>
    <property type="match status" value="1"/>
</dbReference>
<evidence type="ECO:0000256" key="8">
    <source>
        <dbReference type="SAM" id="SignalP"/>
    </source>
</evidence>
<dbReference type="InterPro" id="IPR012910">
    <property type="entry name" value="Plug_dom"/>
</dbReference>
<comment type="similarity">
    <text evidence="7">Belongs to the TonB-dependent receptor family.</text>
</comment>
<keyword evidence="4 7" id="KW-0812">Transmembrane</keyword>
<organism evidence="10 11">
    <name type="scientific">Chitinophaga niabensis</name>
    <dbReference type="NCBI Taxonomy" id="536979"/>
    <lineage>
        <taxon>Bacteria</taxon>
        <taxon>Pseudomonadati</taxon>
        <taxon>Bacteroidota</taxon>
        <taxon>Chitinophagia</taxon>
        <taxon>Chitinophagales</taxon>
        <taxon>Chitinophagaceae</taxon>
        <taxon>Chitinophaga</taxon>
    </lineage>
</organism>
<keyword evidence="2 7" id="KW-0813">Transport</keyword>
<dbReference type="NCBIfam" id="TIGR04057">
    <property type="entry name" value="SusC_RagA_signa"/>
    <property type="match status" value="1"/>
</dbReference>
<dbReference type="NCBIfam" id="TIGR04056">
    <property type="entry name" value="OMP_RagA_SusC"/>
    <property type="match status" value="1"/>
</dbReference>
<evidence type="ECO:0000256" key="5">
    <source>
        <dbReference type="ARBA" id="ARBA00023136"/>
    </source>
</evidence>
<dbReference type="EMBL" id="FSRA01000001">
    <property type="protein sequence ID" value="SIN80946.1"/>
    <property type="molecule type" value="Genomic_DNA"/>
</dbReference>
<evidence type="ECO:0000256" key="7">
    <source>
        <dbReference type="PROSITE-ProRule" id="PRU01360"/>
    </source>
</evidence>
<evidence type="ECO:0000256" key="2">
    <source>
        <dbReference type="ARBA" id="ARBA00022448"/>
    </source>
</evidence>
<evidence type="ECO:0000256" key="4">
    <source>
        <dbReference type="ARBA" id="ARBA00022692"/>
    </source>
</evidence>
<dbReference type="AlphaFoldDB" id="A0A1N6ED68"/>
<evidence type="ECO:0000313" key="11">
    <source>
        <dbReference type="Proteomes" id="UP000185003"/>
    </source>
</evidence>
<dbReference type="Pfam" id="PF13715">
    <property type="entry name" value="CarbopepD_reg_2"/>
    <property type="match status" value="1"/>
</dbReference>
<feature type="chain" id="PRO_5012319894" evidence="8">
    <location>
        <begin position="21"/>
        <end position="1041"/>
    </location>
</feature>
<accession>A0A1N6ED68</accession>
<dbReference type="InterPro" id="IPR008969">
    <property type="entry name" value="CarboxyPept-like_regulatory"/>
</dbReference>